<accession>A0A4U0W9D5</accession>
<feature type="region of interest" description="Disordered" evidence="1">
    <location>
        <begin position="33"/>
        <end position="124"/>
    </location>
</feature>
<keyword evidence="2" id="KW-0472">Membrane</keyword>
<comment type="caution">
    <text evidence="4">The sequence shown here is derived from an EMBL/GenBank/DDBJ whole genome shotgun (WGS) entry which is preliminary data.</text>
</comment>
<sequence length="274" mass="30113">MAIMIPVYVVNALYLWPITLWTYLNYGRPPKAKRDTNMPSHCAHHPPHAGGDGETENAHSTVGGGSSDSGTQHDGHHSNRTQNGAISHDTMDGDGDHGRQASTKDDGDAGHDMNTHAHHHHGGSERPMFATVTIAVCHCGAGCVIGDIIGEWLVYGAGATISGRALWPAYLIDFAFAIALGIFFQYFSIAPMAGEYGPKTLWRAAKADFLSLLFFEIGLFGWMAIFQIAIFHWKLEVDSVTYWWMMQIGMFCGHWTGVPINWWLIKTGVKEPCA</sequence>
<feature type="compositionally biased region" description="Basic and acidic residues" evidence="1">
    <location>
        <begin position="89"/>
        <end position="115"/>
    </location>
</feature>
<feature type="domain" description="DUF4396" evidence="3">
    <location>
        <begin position="130"/>
        <end position="270"/>
    </location>
</feature>
<name>A0A4U0W9D5_9PEZI</name>
<evidence type="ECO:0000259" key="3">
    <source>
        <dbReference type="Pfam" id="PF14342"/>
    </source>
</evidence>
<organism evidence="4 5">
    <name type="scientific">Friedmanniomyces simplex</name>
    <dbReference type="NCBI Taxonomy" id="329884"/>
    <lineage>
        <taxon>Eukaryota</taxon>
        <taxon>Fungi</taxon>
        <taxon>Dikarya</taxon>
        <taxon>Ascomycota</taxon>
        <taxon>Pezizomycotina</taxon>
        <taxon>Dothideomycetes</taxon>
        <taxon>Dothideomycetidae</taxon>
        <taxon>Mycosphaerellales</taxon>
        <taxon>Teratosphaeriaceae</taxon>
        <taxon>Friedmanniomyces</taxon>
    </lineage>
</organism>
<dbReference type="EMBL" id="NAJQ01001421">
    <property type="protein sequence ID" value="TKA59244.1"/>
    <property type="molecule type" value="Genomic_DNA"/>
</dbReference>
<dbReference type="Proteomes" id="UP000309340">
    <property type="component" value="Unassembled WGS sequence"/>
</dbReference>
<feature type="transmembrane region" description="Helical" evidence="2">
    <location>
        <begin position="242"/>
        <end position="265"/>
    </location>
</feature>
<reference evidence="4 5" key="1">
    <citation type="submission" date="2017-03" db="EMBL/GenBank/DDBJ databases">
        <title>Genomes of endolithic fungi from Antarctica.</title>
        <authorList>
            <person name="Coleine C."/>
            <person name="Masonjones S."/>
            <person name="Stajich J.E."/>
        </authorList>
    </citation>
    <scope>NUCLEOTIDE SEQUENCE [LARGE SCALE GENOMIC DNA]</scope>
    <source>
        <strain evidence="4 5">CCFEE 5184</strain>
    </source>
</reference>
<protein>
    <recommendedName>
        <fullName evidence="3">DUF4396 domain-containing protein</fullName>
    </recommendedName>
</protein>
<evidence type="ECO:0000256" key="2">
    <source>
        <dbReference type="SAM" id="Phobius"/>
    </source>
</evidence>
<feature type="transmembrane region" description="Helical" evidence="2">
    <location>
        <begin position="209"/>
        <end position="230"/>
    </location>
</feature>
<evidence type="ECO:0000313" key="5">
    <source>
        <dbReference type="Proteomes" id="UP000309340"/>
    </source>
</evidence>
<dbReference type="STRING" id="329884.A0A4U0W9D5"/>
<feature type="transmembrane region" description="Helical" evidence="2">
    <location>
        <begin position="128"/>
        <end position="149"/>
    </location>
</feature>
<keyword evidence="2" id="KW-0812">Transmembrane</keyword>
<feature type="transmembrane region" description="Helical" evidence="2">
    <location>
        <begin position="6"/>
        <end position="24"/>
    </location>
</feature>
<dbReference type="InterPro" id="IPR025509">
    <property type="entry name" value="DUF4396"/>
</dbReference>
<feature type="transmembrane region" description="Helical" evidence="2">
    <location>
        <begin position="169"/>
        <end position="189"/>
    </location>
</feature>
<dbReference type="Pfam" id="PF14342">
    <property type="entry name" value="DUF4396"/>
    <property type="match status" value="1"/>
</dbReference>
<proteinExistence type="predicted"/>
<keyword evidence="5" id="KW-1185">Reference proteome</keyword>
<keyword evidence="2" id="KW-1133">Transmembrane helix</keyword>
<evidence type="ECO:0000313" key="4">
    <source>
        <dbReference type="EMBL" id="TKA59244.1"/>
    </source>
</evidence>
<dbReference type="OrthoDB" id="5398702at2759"/>
<dbReference type="AlphaFoldDB" id="A0A4U0W9D5"/>
<evidence type="ECO:0000256" key="1">
    <source>
        <dbReference type="SAM" id="MobiDB-lite"/>
    </source>
</evidence>
<gene>
    <name evidence="4" type="ORF">B0A55_12476</name>
</gene>